<evidence type="ECO:0000259" key="1">
    <source>
        <dbReference type="PROSITE" id="PS50921"/>
    </source>
</evidence>
<evidence type="ECO:0000313" key="2">
    <source>
        <dbReference type="EMBL" id="RGS42584.1"/>
    </source>
</evidence>
<proteinExistence type="predicted"/>
<dbReference type="PROSITE" id="PS50921">
    <property type="entry name" value="ANTAR"/>
    <property type="match status" value="1"/>
</dbReference>
<dbReference type="Pfam" id="PF03861">
    <property type="entry name" value="ANTAR"/>
    <property type="match status" value="1"/>
</dbReference>
<dbReference type="InterPro" id="IPR005561">
    <property type="entry name" value="ANTAR"/>
</dbReference>
<dbReference type="InterPro" id="IPR036388">
    <property type="entry name" value="WH-like_DNA-bd_sf"/>
</dbReference>
<comment type="caution">
    <text evidence="2">The sequence shown here is derived from an EMBL/GenBank/DDBJ whole genome shotgun (WGS) entry which is preliminary data.</text>
</comment>
<dbReference type="AlphaFoldDB" id="A0A174GZT7"/>
<name>A0A174GZT7_9FIRM</name>
<reference evidence="2 3" key="1">
    <citation type="submission" date="2018-08" db="EMBL/GenBank/DDBJ databases">
        <title>A genome reference for cultivated species of the human gut microbiota.</title>
        <authorList>
            <person name="Zou Y."/>
            <person name="Xue W."/>
            <person name="Luo G."/>
        </authorList>
    </citation>
    <scope>NUCLEOTIDE SEQUENCE [LARGE SCALE GENOMIC DNA]</scope>
    <source>
        <strain evidence="2 3">AF22-12AC</strain>
    </source>
</reference>
<dbReference type="SMART" id="SM01012">
    <property type="entry name" value="ANTAR"/>
    <property type="match status" value="1"/>
</dbReference>
<dbReference type="EMBL" id="QRVL01000001">
    <property type="protein sequence ID" value="RGS42584.1"/>
    <property type="molecule type" value="Genomic_DNA"/>
</dbReference>
<dbReference type="SUPFAM" id="SSF52172">
    <property type="entry name" value="CheY-like"/>
    <property type="match status" value="1"/>
</dbReference>
<dbReference type="Proteomes" id="UP000266172">
    <property type="component" value="Unassembled WGS sequence"/>
</dbReference>
<dbReference type="OMA" id="FLMRPYL"/>
<feature type="domain" description="ANTAR" evidence="1">
    <location>
        <begin position="116"/>
        <end position="177"/>
    </location>
</feature>
<protein>
    <submittedName>
        <fullName evidence="2">ANTAR domain-containing protein</fullName>
    </submittedName>
</protein>
<dbReference type="RefSeq" id="WP_014079222.1">
    <property type="nucleotide sequence ID" value="NZ_CAKMUY010000010.1"/>
</dbReference>
<dbReference type="InterPro" id="IPR011006">
    <property type="entry name" value="CheY-like_superfamily"/>
</dbReference>
<organism evidence="2 3">
    <name type="scientific">Roseburia hominis</name>
    <dbReference type="NCBI Taxonomy" id="301301"/>
    <lineage>
        <taxon>Bacteria</taxon>
        <taxon>Bacillati</taxon>
        <taxon>Bacillota</taxon>
        <taxon>Clostridia</taxon>
        <taxon>Lachnospirales</taxon>
        <taxon>Lachnospiraceae</taxon>
        <taxon>Roseburia</taxon>
    </lineage>
</organism>
<dbReference type="Gene3D" id="1.10.10.10">
    <property type="entry name" value="Winged helix-like DNA-binding domain superfamily/Winged helix DNA-binding domain"/>
    <property type="match status" value="1"/>
</dbReference>
<gene>
    <name evidence="2" type="ORF">DWX93_04565</name>
</gene>
<sequence length="181" mass="20469">MTNIIVAFPKQDNARNIKKILMQNGHHVDAVCSTGAQVLQSAGELGGGIVVCGYRFVDMMYTELHEYLPVQFEMLLVASPANCGNRDVENLVCLATPLKVNELLDTVEMMEYTITRRRKKLKQIPKERTKEEQELINEAKALLMERNNLSEEEAHRYIQKRSMDNGTGLTETAQMILSLLA</sequence>
<evidence type="ECO:0000313" key="3">
    <source>
        <dbReference type="Proteomes" id="UP000266172"/>
    </source>
</evidence>
<dbReference type="GO" id="GO:0003723">
    <property type="term" value="F:RNA binding"/>
    <property type="evidence" value="ECO:0007669"/>
    <property type="project" value="InterPro"/>
</dbReference>
<accession>A0A174GZT7</accession>
<dbReference type="GeneID" id="93722897"/>